<dbReference type="Pfam" id="PF13193">
    <property type="entry name" value="AMP-binding_C"/>
    <property type="match status" value="1"/>
</dbReference>
<feature type="domain" description="AMP-binding enzyme C-terminal" evidence="5">
    <location>
        <begin position="511"/>
        <end position="602"/>
    </location>
</feature>
<dbReference type="AlphaFoldDB" id="A0A6I9SH24"/>
<dbReference type="SUPFAM" id="SSF50998">
    <property type="entry name" value="Quinoprotein alcohol dehydrogenase-like"/>
    <property type="match status" value="1"/>
</dbReference>
<dbReference type="InterPro" id="IPR018391">
    <property type="entry name" value="PQQ_b-propeller_rpt"/>
</dbReference>
<evidence type="ECO:0000313" key="7">
    <source>
        <dbReference type="Proteomes" id="UP000504607"/>
    </source>
</evidence>
<sequence length="1193" mass="131752">MSGDEEAKGETKPCCVSHGFLRSASTKPSRIAVVHAAGGLRLFRAAREGPSGEHPRDGLDAPRVSSSTRLYPGDEYFTFADVLSAVDSLSRRLRRVLDGGDDADLVRPQGYSAMSSGDDTKSSTMEANGMPRIVGVYMPPSVEYIVAVLAILRCGEAFLPLDPLWPEERILSLISSSNTALVIKSVPFSRLGGNRQLDAVDWIVEYTSCPVLHFKMKVAFREQAGHSDLEWPCESRSPRKFCYLMYTSGSTGKPKGVCGTEKGLLNRFGWMQDLIPLCTQDILLFNTSISFIDHLQEFLSSILTCTTLIIPPFDELKSNPTYILDFIKAYRISRLTSVPSLMRAVLPSPESSHFFQRCNSLKVLVLSGEVLPISLWRSVQKILPKTTILNLYGSTEVSGDCMYFDCKNLPTILEVEPPSSVPIGIPISNCKAVLVGEPDKPDEGEIYVEGACLSIGYFGEPLIGNPIMDNGSPLHYKTGDFARRLQSGDLVFLGRRDRIIKVNGQRVALEEIENTLREHPEVSDAAVIFHATHGVPSHLDAYIMLKIIGESQEEHKSHTDEHHLIEDLITSIRSWLIKKLPPVMIPSHFFCTKSLPKSTSGKIDYSKLANSACIGEWDKSEFESSSFDGCLKIIKKAFCEALMIEEISDYGDFFMMGGNSISAAHAAHNLGIDMRLLYIFPSPHKLLNALLDRNDLHDNPFSPIPDSSRKRSKLHSSTLSFSSAMITDQQTSSGKRVHDLPEEHKAISDLERNDGSSSIDDPSRRDCKLTSASHGTVSTNLWILNSDFPKWCSFSRCSQFMHGAEIELNYVHRLCSLVEIPRYKKGCLQELWRVTLKSCVDASPLVVLMDGNVNLFIGAHSHMFLCIDAFSGLVRWEVKLEGRVECSAAVTGDFSHVVVGCYKGKIYFLDIMTGDISWAFQTDGEVKMQPVVDKQRNLIWCGSHDHCLYALDYKEHCCVYKVSCGGSIFGSPSIDMVHNMIYVASTSGRVTAISLEVLPFSIAWLYEAGAPIFGSLCLDPLGGNVICCLVDGHVVVLNYKGAVIWKITIDGPLFAGACISSVLPSQVLICSRNGSVYSFDLEQGALIWEYQVGDPITSSAYVDEHTQFKSNPSYPCDRLACICSSSGSIHVIRINEDAKQEMIHLEGVPESSPVQQFAVMDLPGDIFSSPVMISGRIFVGCRDDYIHCIAVVP</sequence>
<organism evidence="7 8">
    <name type="scientific">Elaeis guineensis var. tenera</name>
    <name type="common">Oil palm</name>
    <dbReference type="NCBI Taxonomy" id="51953"/>
    <lineage>
        <taxon>Eukaryota</taxon>
        <taxon>Viridiplantae</taxon>
        <taxon>Streptophyta</taxon>
        <taxon>Embryophyta</taxon>
        <taxon>Tracheophyta</taxon>
        <taxon>Spermatophyta</taxon>
        <taxon>Magnoliopsida</taxon>
        <taxon>Liliopsida</taxon>
        <taxon>Arecaceae</taxon>
        <taxon>Arecoideae</taxon>
        <taxon>Cocoseae</taxon>
        <taxon>Elaeidinae</taxon>
        <taxon>Elaeis</taxon>
    </lineage>
</organism>
<evidence type="ECO:0000256" key="3">
    <source>
        <dbReference type="SAM" id="MobiDB-lite"/>
    </source>
</evidence>
<dbReference type="InterPro" id="IPR002372">
    <property type="entry name" value="PQQ_rpt_dom"/>
</dbReference>
<dbReference type="SMART" id="SM00564">
    <property type="entry name" value="PQQ"/>
    <property type="match status" value="3"/>
</dbReference>
<dbReference type="KEGG" id="egu:105060652"/>
<feature type="region of interest" description="Disordered" evidence="3">
    <location>
        <begin position="746"/>
        <end position="766"/>
    </location>
</feature>
<dbReference type="GO" id="GO:0106290">
    <property type="term" value="F:trans-cinnamate-CoA ligase activity"/>
    <property type="evidence" value="ECO:0007669"/>
    <property type="project" value="UniProtKB-ARBA"/>
</dbReference>
<feature type="domain" description="AMP-dependent synthetase/ligase" evidence="4">
    <location>
        <begin position="133"/>
        <end position="458"/>
    </location>
</feature>
<dbReference type="InParanoid" id="A0A6I9SH24"/>
<dbReference type="Pfam" id="PF00501">
    <property type="entry name" value="AMP-binding"/>
    <property type="match status" value="1"/>
</dbReference>
<dbReference type="InterPro" id="IPR042099">
    <property type="entry name" value="ANL_N_sf"/>
</dbReference>
<dbReference type="GO" id="GO:0009698">
    <property type="term" value="P:phenylpropanoid metabolic process"/>
    <property type="evidence" value="ECO:0007669"/>
    <property type="project" value="UniProtKB-ARBA"/>
</dbReference>
<protein>
    <recommendedName>
        <fullName evidence="1">4-coumarate--CoA ligase</fullName>
        <ecNumber evidence="1">6.2.1.12</ecNumber>
    </recommendedName>
</protein>
<comment type="catalytic activity">
    <reaction evidence="2">
        <text>(E)-4-coumarate + ATP + CoA = (E)-4-coumaroyl-CoA + AMP + diphosphate</text>
        <dbReference type="Rhea" id="RHEA:19641"/>
        <dbReference type="ChEBI" id="CHEBI:12876"/>
        <dbReference type="ChEBI" id="CHEBI:30616"/>
        <dbReference type="ChEBI" id="CHEBI:33019"/>
        <dbReference type="ChEBI" id="CHEBI:57287"/>
        <dbReference type="ChEBI" id="CHEBI:85008"/>
        <dbReference type="ChEBI" id="CHEBI:456215"/>
        <dbReference type="EC" id="6.2.1.12"/>
    </reaction>
    <physiologicalReaction direction="left-to-right" evidence="2">
        <dbReference type="Rhea" id="RHEA:19642"/>
    </physiologicalReaction>
</comment>
<accession>A0A6I9SH24</accession>
<feature type="domain" description="Pyrrolo-quinoline quinone repeat" evidence="6">
    <location>
        <begin position="836"/>
        <end position="1190"/>
    </location>
</feature>
<evidence type="ECO:0000259" key="5">
    <source>
        <dbReference type="Pfam" id="PF13193"/>
    </source>
</evidence>
<dbReference type="InterPro" id="IPR015943">
    <property type="entry name" value="WD40/YVTN_repeat-like_dom_sf"/>
</dbReference>
<dbReference type="GO" id="GO:0016207">
    <property type="term" value="F:4-coumarate-CoA ligase activity"/>
    <property type="evidence" value="ECO:0007669"/>
    <property type="project" value="UniProtKB-EC"/>
</dbReference>
<name>A0A6I9SH24_ELAGV</name>
<dbReference type="Gene3D" id="2.130.10.10">
    <property type="entry name" value="YVTN repeat-like/Quinoprotein amine dehydrogenase"/>
    <property type="match status" value="2"/>
</dbReference>
<dbReference type="FunFam" id="2.130.10.10:FF:000406">
    <property type="entry name" value="Putative acyl-activating enzyme 19"/>
    <property type="match status" value="1"/>
</dbReference>
<dbReference type="Gene3D" id="3.30.300.30">
    <property type="match status" value="1"/>
</dbReference>
<dbReference type="InterPro" id="IPR020845">
    <property type="entry name" value="AMP-binding_CS"/>
</dbReference>
<dbReference type="Proteomes" id="UP000504607">
    <property type="component" value="Unplaced"/>
</dbReference>
<dbReference type="GeneID" id="105060652"/>
<dbReference type="FunCoup" id="A0A6I9SH24">
    <property type="interactions" value="1502"/>
</dbReference>
<dbReference type="EC" id="6.2.1.12" evidence="1"/>
<keyword evidence="7" id="KW-1185">Reference proteome</keyword>
<dbReference type="InterPro" id="IPR011047">
    <property type="entry name" value="Quinoprotein_ADH-like_sf"/>
</dbReference>
<gene>
    <name evidence="8" type="primary">LOC105060652</name>
</gene>
<dbReference type="Pfam" id="PF13570">
    <property type="entry name" value="Beta-prop_ACSF4"/>
    <property type="match status" value="1"/>
</dbReference>
<dbReference type="PROSITE" id="PS00455">
    <property type="entry name" value="AMP_BINDING"/>
    <property type="match status" value="1"/>
</dbReference>
<dbReference type="RefSeq" id="XP_010942743.1">
    <property type="nucleotide sequence ID" value="XM_010944441.3"/>
</dbReference>
<evidence type="ECO:0000256" key="2">
    <source>
        <dbReference type="ARBA" id="ARBA00034252"/>
    </source>
</evidence>
<proteinExistence type="predicted"/>
<evidence type="ECO:0000256" key="1">
    <source>
        <dbReference type="ARBA" id="ARBA00012959"/>
    </source>
</evidence>
<dbReference type="SUPFAM" id="SSF56801">
    <property type="entry name" value="Acetyl-CoA synthetase-like"/>
    <property type="match status" value="1"/>
</dbReference>
<dbReference type="PANTHER" id="PTHR44394:SF1">
    <property type="entry name" value="BETA-ALANINE-ACTIVATING ENZYME"/>
    <property type="match status" value="1"/>
</dbReference>
<dbReference type="CDD" id="cd05930">
    <property type="entry name" value="A_NRPS"/>
    <property type="match status" value="1"/>
</dbReference>
<evidence type="ECO:0000259" key="4">
    <source>
        <dbReference type="Pfam" id="PF00501"/>
    </source>
</evidence>
<dbReference type="InterPro" id="IPR045851">
    <property type="entry name" value="AMP-bd_C_sf"/>
</dbReference>
<dbReference type="Gene3D" id="3.40.50.12780">
    <property type="entry name" value="N-terminal domain of ligase-like"/>
    <property type="match status" value="1"/>
</dbReference>
<dbReference type="InterPro" id="IPR025110">
    <property type="entry name" value="AMP-bd_C"/>
</dbReference>
<dbReference type="OrthoDB" id="408177at2759"/>
<dbReference type="PANTHER" id="PTHR44394">
    <property type="entry name" value="BETA-ALANINE-ACTIVATING ENZYME"/>
    <property type="match status" value="1"/>
</dbReference>
<reference evidence="8" key="1">
    <citation type="submission" date="2025-08" db="UniProtKB">
        <authorList>
            <consortium name="RefSeq"/>
        </authorList>
    </citation>
    <scope>IDENTIFICATION</scope>
</reference>
<evidence type="ECO:0000259" key="6">
    <source>
        <dbReference type="Pfam" id="PF13570"/>
    </source>
</evidence>
<dbReference type="InterPro" id="IPR052091">
    <property type="entry name" value="Beta-ala_Activ/Resist"/>
</dbReference>
<dbReference type="FunFam" id="2.130.10.10:FF:000883">
    <property type="entry name" value="Putative acyl-activating enzyme 19"/>
    <property type="match status" value="1"/>
</dbReference>
<dbReference type="InterPro" id="IPR000873">
    <property type="entry name" value="AMP-dep_synth/lig_dom"/>
</dbReference>
<dbReference type="GO" id="GO:0043041">
    <property type="term" value="P:amino acid activation for nonribosomal peptide biosynthetic process"/>
    <property type="evidence" value="ECO:0007669"/>
    <property type="project" value="TreeGrafter"/>
</dbReference>
<evidence type="ECO:0000313" key="8">
    <source>
        <dbReference type="RefSeq" id="XP_010942743.1"/>
    </source>
</evidence>